<organism evidence="6 7">
    <name type="scientific">Psilocybe cyanescens</name>
    <dbReference type="NCBI Taxonomy" id="93625"/>
    <lineage>
        <taxon>Eukaryota</taxon>
        <taxon>Fungi</taxon>
        <taxon>Dikarya</taxon>
        <taxon>Basidiomycota</taxon>
        <taxon>Agaricomycotina</taxon>
        <taxon>Agaricomycetes</taxon>
        <taxon>Agaricomycetidae</taxon>
        <taxon>Agaricales</taxon>
        <taxon>Agaricineae</taxon>
        <taxon>Strophariaceae</taxon>
        <taxon>Psilocybe</taxon>
    </lineage>
</organism>
<keyword evidence="3 5" id="KW-1133">Transmembrane helix</keyword>
<comment type="subcellular location">
    <subcellularLocation>
        <location evidence="1">Membrane</location>
        <topology evidence="1">Multi-pass membrane protein</topology>
    </subcellularLocation>
</comment>
<comment type="caution">
    <text evidence="6">The sequence shown here is derived from an EMBL/GenBank/DDBJ whole genome shotgun (WGS) entry which is preliminary data.</text>
</comment>
<evidence type="ECO:0000256" key="2">
    <source>
        <dbReference type="ARBA" id="ARBA00022692"/>
    </source>
</evidence>
<dbReference type="FunFam" id="1.10.1200.120:FF:000004">
    <property type="entry name" value="Ion channel, putative"/>
    <property type="match status" value="2"/>
</dbReference>
<dbReference type="Gene3D" id="1.10.1200.120">
    <property type="entry name" value="Large-conductance mechanosensitive channel, MscL, domain 1"/>
    <property type="match status" value="2"/>
</dbReference>
<dbReference type="AlphaFoldDB" id="A0A409XNN4"/>
<dbReference type="SUPFAM" id="SSF81330">
    <property type="entry name" value="Gated mechanosensitive channel"/>
    <property type="match status" value="2"/>
</dbReference>
<keyword evidence="4 5" id="KW-0472">Membrane</keyword>
<dbReference type="PANTHER" id="PTHR30266:SF2">
    <property type="entry name" value="LARGE-CONDUCTANCE MECHANOSENSITIVE CHANNEL"/>
    <property type="match status" value="1"/>
</dbReference>
<dbReference type="PANTHER" id="PTHR30266">
    <property type="entry name" value="MECHANOSENSITIVE CHANNEL MSCL"/>
    <property type="match status" value="1"/>
</dbReference>
<dbReference type="InParanoid" id="A0A409XNN4"/>
<dbReference type="Proteomes" id="UP000283269">
    <property type="component" value="Unassembled WGS sequence"/>
</dbReference>
<evidence type="ECO:0000256" key="3">
    <source>
        <dbReference type="ARBA" id="ARBA00022989"/>
    </source>
</evidence>
<name>A0A409XNN4_PSICY</name>
<feature type="transmembrane region" description="Helical" evidence="5">
    <location>
        <begin position="295"/>
        <end position="315"/>
    </location>
</feature>
<gene>
    <name evidence="6" type="ORF">CVT25_008646</name>
</gene>
<dbReference type="GO" id="GO:0016020">
    <property type="term" value="C:membrane"/>
    <property type="evidence" value="ECO:0007669"/>
    <property type="project" value="UniProtKB-SubCell"/>
</dbReference>
<evidence type="ECO:0008006" key="8">
    <source>
        <dbReference type="Google" id="ProtNLM"/>
    </source>
</evidence>
<dbReference type="OrthoDB" id="10010920at2759"/>
<keyword evidence="7" id="KW-1185">Reference proteome</keyword>
<dbReference type="InterPro" id="IPR037673">
    <property type="entry name" value="MSC/AndL"/>
</dbReference>
<keyword evidence="2 5" id="KW-0812">Transmembrane</keyword>
<sequence length="367" mass="41003">MSYENQWTPDSEGSQTTLLHEETELVKSKLRGAWTAFLEFALRDNVLEVSVGLIFASALTGVVNSLISDVMLPLVSLLPFMSRSLNEKFLVVKKGPQFTMPQGYNTRRQALDDGAVVLAYGAFIDQLVNFIGIGLVLYTLANIHGYISRDSVIKNTAKCTFCRKEISSKNMAYENQRTSEGARMTLLHDERELVKSKFRSAWTGFVQFALRDNVLEVAVGLIIATAFTSVVNSLVTDILLPPISLLPFMSRNLEEKFLVLRKGPHFTNPQGYNTRKQAVDDGAVVLTYGVFIDQFVNFIGIGLVLYTIANIYGYFSHDSIIRHTVKCTFCRKEISSKAKRCPMCTSWLDGREERETSALPPTLPGQA</sequence>
<dbReference type="STRING" id="93625.A0A409XNN4"/>
<reference evidence="6 7" key="1">
    <citation type="journal article" date="2018" name="Evol. Lett.">
        <title>Horizontal gene cluster transfer increased hallucinogenic mushroom diversity.</title>
        <authorList>
            <person name="Reynolds H.T."/>
            <person name="Vijayakumar V."/>
            <person name="Gluck-Thaler E."/>
            <person name="Korotkin H.B."/>
            <person name="Matheny P.B."/>
            <person name="Slot J.C."/>
        </authorList>
    </citation>
    <scope>NUCLEOTIDE SEQUENCE [LARGE SCALE GENOMIC DNA]</scope>
    <source>
        <strain evidence="6 7">2631</strain>
    </source>
</reference>
<feature type="transmembrane region" description="Helical" evidence="5">
    <location>
        <begin position="53"/>
        <end position="78"/>
    </location>
</feature>
<dbReference type="Pfam" id="PF01741">
    <property type="entry name" value="MscL"/>
    <property type="match status" value="2"/>
</dbReference>
<protein>
    <recommendedName>
        <fullName evidence="8">Ion channel</fullName>
    </recommendedName>
</protein>
<evidence type="ECO:0000313" key="6">
    <source>
        <dbReference type="EMBL" id="PPQ92425.1"/>
    </source>
</evidence>
<proteinExistence type="predicted"/>
<feature type="transmembrane region" description="Helical" evidence="5">
    <location>
        <begin position="217"/>
        <end position="240"/>
    </location>
</feature>
<evidence type="ECO:0000256" key="1">
    <source>
        <dbReference type="ARBA" id="ARBA00004141"/>
    </source>
</evidence>
<evidence type="ECO:0000256" key="4">
    <source>
        <dbReference type="ARBA" id="ARBA00023136"/>
    </source>
</evidence>
<evidence type="ECO:0000313" key="7">
    <source>
        <dbReference type="Proteomes" id="UP000283269"/>
    </source>
</evidence>
<evidence type="ECO:0000256" key="5">
    <source>
        <dbReference type="SAM" id="Phobius"/>
    </source>
</evidence>
<dbReference type="EMBL" id="NHYD01001045">
    <property type="protein sequence ID" value="PPQ92425.1"/>
    <property type="molecule type" value="Genomic_DNA"/>
</dbReference>
<dbReference type="InterPro" id="IPR036019">
    <property type="entry name" value="MscL_channel"/>
</dbReference>
<accession>A0A409XNN4</accession>
<dbReference type="GO" id="GO:0008381">
    <property type="term" value="F:mechanosensitive monoatomic ion channel activity"/>
    <property type="evidence" value="ECO:0007669"/>
    <property type="project" value="TreeGrafter"/>
</dbReference>